<evidence type="ECO:0000256" key="1">
    <source>
        <dbReference type="SAM" id="SignalP"/>
    </source>
</evidence>
<reference evidence="2 3" key="1">
    <citation type="submission" date="2017-07" db="EMBL/GenBank/DDBJ databases">
        <title>Draft whole genome sequences of clinical Proprionibacteriaceae strains.</title>
        <authorList>
            <person name="Bernier A.-M."/>
            <person name="Bernard K."/>
            <person name="Domingo M.-C."/>
        </authorList>
    </citation>
    <scope>NUCLEOTIDE SEQUENCE [LARGE SCALE GENOMIC DNA]</scope>
    <source>
        <strain evidence="2 3">NML 030167</strain>
    </source>
</reference>
<evidence type="ECO:0000313" key="2">
    <source>
        <dbReference type="EMBL" id="OYO10622.1"/>
    </source>
</evidence>
<dbReference type="AlphaFoldDB" id="A0A255G577"/>
<gene>
    <name evidence="2" type="ORF">CGZ94_16610</name>
</gene>
<evidence type="ECO:0000313" key="3">
    <source>
        <dbReference type="Proteomes" id="UP000215896"/>
    </source>
</evidence>
<dbReference type="RefSeq" id="WP_094406308.1">
    <property type="nucleotide sequence ID" value="NZ_NMVO01000016.1"/>
</dbReference>
<keyword evidence="3" id="KW-1185">Reference proteome</keyword>
<organism evidence="2 3">
    <name type="scientific">Enemella evansiae</name>
    <dbReference type="NCBI Taxonomy" id="2016499"/>
    <lineage>
        <taxon>Bacteria</taxon>
        <taxon>Bacillati</taxon>
        <taxon>Actinomycetota</taxon>
        <taxon>Actinomycetes</taxon>
        <taxon>Propionibacteriales</taxon>
        <taxon>Propionibacteriaceae</taxon>
        <taxon>Enemella</taxon>
    </lineage>
</organism>
<feature type="signal peptide" evidence="1">
    <location>
        <begin position="1"/>
        <end position="26"/>
    </location>
</feature>
<feature type="chain" id="PRO_5012061228" description="DUF1579 domain-containing protein" evidence="1">
    <location>
        <begin position="27"/>
        <end position="219"/>
    </location>
</feature>
<dbReference type="EMBL" id="NMVO01000016">
    <property type="protein sequence ID" value="OYO10622.1"/>
    <property type="molecule type" value="Genomic_DNA"/>
</dbReference>
<proteinExistence type="predicted"/>
<protein>
    <recommendedName>
        <fullName evidence="4">DUF1579 domain-containing protein</fullName>
    </recommendedName>
</protein>
<accession>A0A255G577</accession>
<sequence length="219" mass="23657">MFIRSIGITVAALAATLVTGSGVAYAADSTPPRGSHYAKVEQKTNAALRGQGLANRNLPQCDDLTSAPAAPAMRTLDYMAGEWVGYGWNDGQQGRSYYVQTEEIRFLPGGTRLEVKGTGTSPTDPSVTVFSAYAIAEPMAGGGISWTAYNEGNQLVTDLVVTPTGWSWQFPAGPGVTVRYVTDFTDNWRAWHEYGEVSLDGGQTWQRFQQMTLVKTCDA</sequence>
<comment type="caution">
    <text evidence="2">The sequence shown here is derived from an EMBL/GenBank/DDBJ whole genome shotgun (WGS) entry which is preliminary data.</text>
</comment>
<name>A0A255G577_9ACTN</name>
<dbReference type="OrthoDB" id="1437459at2"/>
<evidence type="ECO:0008006" key="4">
    <source>
        <dbReference type="Google" id="ProtNLM"/>
    </source>
</evidence>
<dbReference type="Proteomes" id="UP000215896">
    <property type="component" value="Unassembled WGS sequence"/>
</dbReference>
<keyword evidence="1" id="KW-0732">Signal</keyword>